<evidence type="ECO:0000313" key="3">
    <source>
        <dbReference type="EMBL" id="UWP82388.1"/>
    </source>
</evidence>
<evidence type="ECO:0000313" key="4">
    <source>
        <dbReference type="Proteomes" id="UP001059617"/>
    </source>
</evidence>
<feature type="domain" description="VOC" evidence="2">
    <location>
        <begin position="4"/>
        <end position="128"/>
    </location>
</feature>
<dbReference type="PANTHER" id="PTHR36503:SF1">
    <property type="entry name" value="BLR2520 PROTEIN"/>
    <property type="match status" value="1"/>
</dbReference>
<dbReference type="InterPro" id="IPR029068">
    <property type="entry name" value="Glyas_Bleomycin-R_OHBP_Dase"/>
</dbReference>
<dbReference type="EMBL" id="CP073720">
    <property type="protein sequence ID" value="UWP82388.1"/>
    <property type="molecule type" value="Genomic_DNA"/>
</dbReference>
<dbReference type="Pfam" id="PF00903">
    <property type="entry name" value="Glyoxalase"/>
    <property type="match status" value="1"/>
</dbReference>
<evidence type="ECO:0000256" key="1">
    <source>
        <dbReference type="SAM" id="MobiDB-lite"/>
    </source>
</evidence>
<name>A0ABY5VX71_9ACTN</name>
<dbReference type="Proteomes" id="UP001059617">
    <property type="component" value="Chromosome"/>
</dbReference>
<dbReference type="InterPro" id="IPR004360">
    <property type="entry name" value="Glyas_Fos-R_dOase_dom"/>
</dbReference>
<keyword evidence="4" id="KW-1185">Reference proteome</keyword>
<reference evidence="3" key="2">
    <citation type="submission" date="2022-09" db="EMBL/GenBank/DDBJ databases">
        <title>Biosynthetic gene clusters of Dactylosporangioum fulvum.</title>
        <authorList>
            <person name="Caradec T."/>
        </authorList>
    </citation>
    <scope>NUCLEOTIDE SEQUENCE</scope>
    <source>
        <strain evidence="3">NRRL B-16292</strain>
    </source>
</reference>
<organism evidence="3 4">
    <name type="scientific">Dactylosporangium fulvum</name>
    <dbReference type="NCBI Taxonomy" id="53359"/>
    <lineage>
        <taxon>Bacteria</taxon>
        <taxon>Bacillati</taxon>
        <taxon>Actinomycetota</taxon>
        <taxon>Actinomycetes</taxon>
        <taxon>Micromonosporales</taxon>
        <taxon>Micromonosporaceae</taxon>
        <taxon>Dactylosporangium</taxon>
    </lineage>
</organism>
<evidence type="ECO:0000259" key="2">
    <source>
        <dbReference type="PROSITE" id="PS51819"/>
    </source>
</evidence>
<dbReference type="InterPro" id="IPR037523">
    <property type="entry name" value="VOC_core"/>
</dbReference>
<dbReference type="PROSITE" id="PS51819">
    <property type="entry name" value="VOC"/>
    <property type="match status" value="1"/>
</dbReference>
<feature type="region of interest" description="Disordered" evidence="1">
    <location>
        <begin position="135"/>
        <end position="158"/>
    </location>
</feature>
<dbReference type="Gene3D" id="3.10.180.10">
    <property type="entry name" value="2,3-Dihydroxybiphenyl 1,2-Dioxygenase, domain 1"/>
    <property type="match status" value="1"/>
</dbReference>
<gene>
    <name evidence="3" type="ORF">Dfulv_46330</name>
</gene>
<dbReference type="SUPFAM" id="SSF54593">
    <property type="entry name" value="Glyoxalase/Bleomycin resistance protein/Dihydroxybiphenyl dioxygenase"/>
    <property type="match status" value="1"/>
</dbReference>
<protein>
    <submittedName>
        <fullName evidence="3">VOC family protein</fullName>
    </submittedName>
</protein>
<sequence>MDQRVSVITLGVADVRRSQRFYEALGWRLDDGVDDATDQIAFFQAGGLIVSLWDRARLAADGMVPDRGSWAGVTLGYSVVSPEEVDHVLGEAQAAGGTITRPAKQMFWGGYSGVFADPDGHPWEILHNPEWTLHNDGSVSLQRPGQQQGPGPRLTPVV</sequence>
<reference evidence="3" key="1">
    <citation type="submission" date="2021-04" db="EMBL/GenBank/DDBJ databases">
        <authorList>
            <person name="Hartkoorn R.C."/>
            <person name="Beaudoing E."/>
            <person name="Hot D."/>
        </authorList>
    </citation>
    <scope>NUCLEOTIDE SEQUENCE</scope>
    <source>
        <strain evidence="3">NRRL B-16292</strain>
    </source>
</reference>
<proteinExistence type="predicted"/>
<dbReference type="CDD" id="cd07251">
    <property type="entry name" value="VOC_like"/>
    <property type="match status" value="1"/>
</dbReference>
<dbReference type="PANTHER" id="PTHR36503">
    <property type="entry name" value="BLR2520 PROTEIN"/>
    <property type="match status" value="1"/>
</dbReference>
<accession>A0ABY5VX71</accession>
<dbReference type="RefSeq" id="WP_259860160.1">
    <property type="nucleotide sequence ID" value="NZ_BAAAST010000025.1"/>
</dbReference>